<gene>
    <name evidence="5" type="ORF">H696_04436</name>
</gene>
<dbReference type="OrthoDB" id="439639at2759"/>
<feature type="domain" description="RRM" evidence="4">
    <location>
        <begin position="581"/>
        <end position="653"/>
    </location>
</feature>
<reference evidence="5" key="1">
    <citation type="submission" date="2013-04" db="EMBL/GenBank/DDBJ databases">
        <title>The Genome Sequence of Fonticula alba ATCC 38817.</title>
        <authorList>
            <consortium name="The Broad Institute Genomics Platform"/>
            <person name="Russ C."/>
            <person name="Cuomo C."/>
            <person name="Burger G."/>
            <person name="Gray M.W."/>
            <person name="Holland P.W.H."/>
            <person name="King N."/>
            <person name="Lang F.B.F."/>
            <person name="Roger A.J."/>
            <person name="Ruiz-Trillo I."/>
            <person name="Brown M."/>
            <person name="Walker B."/>
            <person name="Young S."/>
            <person name="Zeng Q."/>
            <person name="Gargeya S."/>
            <person name="Fitzgerald M."/>
            <person name="Haas B."/>
            <person name="Abouelleil A."/>
            <person name="Allen A.W."/>
            <person name="Alvarado L."/>
            <person name="Arachchi H.M."/>
            <person name="Berlin A.M."/>
            <person name="Chapman S.B."/>
            <person name="Gainer-Dewar J."/>
            <person name="Goldberg J."/>
            <person name="Griggs A."/>
            <person name="Gujja S."/>
            <person name="Hansen M."/>
            <person name="Howarth C."/>
            <person name="Imamovic A."/>
            <person name="Ireland A."/>
            <person name="Larimer J."/>
            <person name="McCowan C."/>
            <person name="Murphy C."/>
            <person name="Pearson M."/>
            <person name="Poon T.W."/>
            <person name="Priest M."/>
            <person name="Roberts A."/>
            <person name="Saif S."/>
            <person name="Shea T."/>
            <person name="Sisk P."/>
            <person name="Sykes S."/>
            <person name="Wortman J."/>
            <person name="Nusbaum C."/>
            <person name="Birren B."/>
        </authorList>
    </citation>
    <scope>NUCLEOTIDE SEQUENCE [LARGE SCALE GENOMIC DNA]</scope>
    <source>
        <strain evidence="5">ATCC 38817</strain>
    </source>
</reference>
<name>A0A058Z4I6_FONAL</name>
<feature type="region of interest" description="Disordered" evidence="3">
    <location>
        <begin position="84"/>
        <end position="130"/>
    </location>
</feature>
<accession>A0A058Z4I6</accession>
<dbReference type="FunFam" id="3.30.70.330:FF:000738">
    <property type="entry name" value="RNA-binding motif protein 19"/>
    <property type="match status" value="1"/>
</dbReference>
<dbReference type="PANTHER" id="PTHR48025">
    <property type="entry name" value="OS02G0815200 PROTEIN"/>
    <property type="match status" value="1"/>
</dbReference>
<feature type="domain" description="RRM" evidence="4">
    <location>
        <begin position="2"/>
        <end position="79"/>
    </location>
</feature>
<dbReference type="OMA" id="FNNTCIQ"/>
<dbReference type="InterPro" id="IPR035979">
    <property type="entry name" value="RBD_domain_sf"/>
</dbReference>
<dbReference type="eggNOG" id="KOG0110">
    <property type="taxonomic scope" value="Eukaryota"/>
</dbReference>
<evidence type="ECO:0000313" key="5">
    <source>
        <dbReference type="EMBL" id="KCV69016.1"/>
    </source>
</evidence>
<dbReference type="EMBL" id="KB932207">
    <property type="protein sequence ID" value="KCV69016.1"/>
    <property type="molecule type" value="Genomic_DNA"/>
</dbReference>
<feature type="compositionally biased region" description="Acidic residues" evidence="3">
    <location>
        <begin position="299"/>
        <end position="315"/>
    </location>
</feature>
<dbReference type="GO" id="GO:0003729">
    <property type="term" value="F:mRNA binding"/>
    <property type="evidence" value="ECO:0007669"/>
    <property type="project" value="TreeGrafter"/>
</dbReference>
<dbReference type="SMART" id="SM00360">
    <property type="entry name" value="RRM"/>
    <property type="match status" value="5"/>
</dbReference>
<dbReference type="CDD" id="cd12320">
    <property type="entry name" value="RRM6_RBM19_RRM5_MRD1"/>
    <property type="match status" value="1"/>
</dbReference>
<feature type="region of interest" description="Disordered" evidence="3">
    <location>
        <begin position="812"/>
        <end position="847"/>
    </location>
</feature>
<dbReference type="InterPro" id="IPR034423">
    <property type="entry name" value="RBM19_RRM5"/>
</dbReference>
<proteinExistence type="predicted"/>
<dbReference type="InterPro" id="IPR012677">
    <property type="entry name" value="Nucleotide-bd_a/b_plait_sf"/>
</dbReference>
<dbReference type="GeneID" id="20529161"/>
<keyword evidence="1 2" id="KW-0694">RNA-binding</keyword>
<dbReference type="Pfam" id="PF00076">
    <property type="entry name" value="RRM_1"/>
    <property type="match status" value="5"/>
</dbReference>
<feature type="domain" description="RRM" evidence="4">
    <location>
        <begin position="383"/>
        <end position="462"/>
    </location>
</feature>
<dbReference type="STRING" id="691883.A0A058Z4I6"/>
<evidence type="ECO:0000313" key="6">
    <source>
        <dbReference type="Proteomes" id="UP000030693"/>
    </source>
</evidence>
<organism evidence="5">
    <name type="scientific">Fonticula alba</name>
    <name type="common">Slime mold</name>
    <dbReference type="NCBI Taxonomy" id="691883"/>
    <lineage>
        <taxon>Eukaryota</taxon>
        <taxon>Rotosphaerida</taxon>
        <taxon>Fonticulaceae</taxon>
        <taxon>Fonticula</taxon>
    </lineage>
</organism>
<dbReference type="Proteomes" id="UP000030693">
    <property type="component" value="Unassembled WGS sequence"/>
</dbReference>
<feature type="region of interest" description="Disordered" evidence="3">
    <location>
        <begin position="156"/>
        <end position="194"/>
    </location>
</feature>
<feature type="compositionally biased region" description="Acidic residues" evidence="3">
    <location>
        <begin position="226"/>
        <end position="235"/>
    </location>
</feature>
<dbReference type="InterPro" id="IPR000504">
    <property type="entry name" value="RRM_dom"/>
</dbReference>
<keyword evidence="6" id="KW-1185">Reference proteome</keyword>
<evidence type="ECO:0000256" key="2">
    <source>
        <dbReference type="PROSITE-ProRule" id="PRU00176"/>
    </source>
</evidence>
<dbReference type="AlphaFoldDB" id="A0A058Z4I6"/>
<evidence type="ECO:0000259" key="4">
    <source>
        <dbReference type="PROSITE" id="PS50102"/>
    </source>
</evidence>
<dbReference type="CDD" id="cd12317">
    <property type="entry name" value="RRM4_RBM19_RRM3_MRD1"/>
    <property type="match status" value="1"/>
</dbReference>
<feature type="domain" description="RRM" evidence="4">
    <location>
        <begin position="734"/>
        <end position="815"/>
    </location>
</feature>
<sequence>MSRLIVKNIPRHVTEKRLREHFSKQGNITDVKLMRTPDGVSRRFAFVGYNSDADAAAAQKYFNGTFIDTGKIIVELAMAVNDPNKERPWSKHSEGSSAYEKRHGSGLRKPAAADKPAHDPEAALAHSSVPKSIESDAKFKEFFEAMLPRSKQKLWSNVDGTSTQQSATASAPAKATAEAAAAEEPGADTGSKTGGLVAKHVKISGVHSRKLGGSAVVLKRMHVVFDSDDDDDDDNAGGPPASSSATYDEAIPQQPAALTAGARPGDVVFDDDDTDASDDDDYQMIGVPRPAGAASSSDSDSDGDMVESDDSDNEEASPAPPAADLIMGFDDEVDETGQLREPVAADAANAANAANATAPEDDHIDTDNVQDAASAHAQIAESGRLFVRNLAYTTTEADLRGLFQKFGPVASVHIPLSSGEARKSKGFAYILFMMPEHALNAYAELDRSFFQGRILHVLPARPARDTATGPDTTAPDGRPLSFKEKRLAERKANAGDVATWNSLFLNPDTVASAMADRLGVSKAQLLDSHRASAGTANAAVRLAQAEAQLVQETRQFLVDCGVSLDAFQGEASKRSAGRSDVCIIAKNMPYGVDGAQLQESFAKFGQLTRFIMPPTKTVALVEFSEPTEARAAFRKLAFSKVQDMPLYLEWAPAGTFTASVVPGAGPMVAIGKLAPEGAGSGATEPAAVRTTSESLVLADSSGTGQPAAEGTPAAAAAAAAAATAASTVGDSEGCTVFVKNLNFSTTDETLHTVFAAVGPLRSAQTTKKTTRSGEKLSMGFGFVEFVHASDASKAIQNLQGTTLDGHSLQLKLSHRKSGAGDGAESRKSARRPDAPAGSGTPSNKLVIRNVPFQATRQELRQLFIPHGTIRSLRLPRKFDGNHRGFAFIEFATESEAAAARAAVETHLYGRRLVIEWASTEDASVDADAAMHRAARDFEKANAVPTGRGPRQQSKKIRISRDGE</sequence>
<dbReference type="RefSeq" id="XP_009496587.1">
    <property type="nucleotide sequence ID" value="XM_009498312.1"/>
</dbReference>
<dbReference type="PROSITE" id="PS50102">
    <property type="entry name" value="RRM"/>
    <property type="match status" value="5"/>
</dbReference>
<feature type="compositionally biased region" description="Basic and acidic residues" evidence="3">
    <location>
        <begin position="823"/>
        <end position="833"/>
    </location>
</feature>
<dbReference type="PANTHER" id="PTHR48025:SF1">
    <property type="entry name" value="RRM DOMAIN-CONTAINING PROTEIN"/>
    <property type="match status" value="1"/>
</dbReference>
<protein>
    <recommendedName>
        <fullName evidence="4">RRM domain-containing protein</fullName>
    </recommendedName>
</protein>
<feature type="domain" description="RRM" evidence="4">
    <location>
        <begin position="843"/>
        <end position="919"/>
    </location>
</feature>
<feature type="region of interest" description="Disordered" evidence="3">
    <location>
        <begin position="226"/>
        <end position="325"/>
    </location>
</feature>
<feature type="compositionally biased region" description="Low complexity" evidence="3">
    <location>
        <begin position="159"/>
        <end position="190"/>
    </location>
</feature>
<feature type="compositionally biased region" description="Basic and acidic residues" evidence="3">
    <location>
        <begin position="111"/>
        <end position="121"/>
    </location>
</feature>
<dbReference type="CDD" id="cd12318">
    <property type="entry name" value="RRM5_RBM19_like"/>
    <property type="match status" value="1"/>
</dbReference>
<dbReference type="InterPro" id="IPR050502">
    <property type="entry name" value="Euk_RNA-bind_prot"/>
</dbReference>
<feature type="region of interest" description="Disordered" evidence="3">
    <location>
        <begin position="938"/>
        <end position="963"/>
    </location>
</feature>
<dbReference type="Gene3D" id="3.30.70.330">
    <property type="match status" value="5"/>
</dbReference>
<dbReference type="CDD" id="cd12565">
    <property type="entry name" value="RRM1_MRD1"/>
    <property type="match status" value="1"/>
</dbReference>
<evidence type="ECO:0000256" key="3">
    <source>
        <dbReference type="SAM" id="MobiDB-lite"/>
    </source>
</evidence>
<feature type="compositionally biased region" description="Acidic residues" evidence="3">
    <location>
        <begin position="268"/>
        <end position="282"/>
    </location>
</feature>
<evidence type="ECO:0000256" key="1">
    <source>
        <dbReference type="ARBA" id="ARBA00022884"/>
    </source>
</evidence>
<feature type="compositionally biased region" description="Basic and acidic residues" evidence="3">
    <location>
        <begin position="84"/>
        <end position="103"/>
    </location>
</feature>
<dbReference type="SUPFAM" id="SSF54928">
    <property type="entry name" value="RNA-binding domain, RBD"/>
    <property type="match status" value="4"/>
</dbReference>